<proteinExistence type="predicted"/>
<name>A0A0E9Q492_ANGAN</name>
<protein>
    <submittedName>
        <fullName evidence="1">Uncharacterized protein</fullName>
    </submittedName>
</protein>
<evidence type="ECO:0000313" key="1">
    <source>
        <dbReference type="EMBL" id="JAH11564.1"/>
    </source>
</evidence>
<reference evidence="1" key="1">
    <citation type="submission" date="2014-11" db="EMBL/GenBank/DDBJ databases">
        <authorList>
            <person name="Amaro Gonzalez C."/>
        </authorList>
    </citation>
    <scope>NUCLEOTIDE SEQUENCE</scope>
</reference>
<organism evidence="1">
    <name type="scientific">Anguilla anguilla</name>
    <name type="common">European freshwater eel</name>
    <name type="synonym">Muraena anguilla</name>
    <dbReference type="NCBI Taxonomy" id="7936"/>
    <lineage>
        <taxon>Eukaryota</taxon>
        <taxon>Metazoa</taxon>
        <taxon>Chordata</taxon>
        <taxon>Craniata</taxon>
        <taxon>Vertebrata</taxon>
        <taxon>Euteleostomi</taxon>
        <taxon>Actinopterygii</taxon>
        <taxon>Neopterygii</taxon>
        <taxon>Teleostei</taxon>
        <taxon>Anguilliformes</taxon>
        <taxon>Anguillidae</taxon>
        <taxon>Anguilla</taxon>
    </lineage>
</organism>
<dbReference type="AlphaFoldDB" id="A0A0E9Q492"/>
<dbReference type="EMBL" id="GBXM01097013">
    <property type="protein sequence ID" value="JAH11564.1"/>
    <property type="molecule type" value="Transcribed_RNA"/>
</dbReference>
<sequence>MTELFRHLKQEGRLSCVLLIVYHCDGSNK</sequence>
<accession>A0A0E9Q492</accession>
<reference evidence="1" key="2">
    <citation type="journal article" date="2015" name="Fish Shellfish Immunol.">
        <title>Early steps in the European eel (Anguilla anguilla)-Vibrio vulnificus interaction in the gills: Role of the RtxA13 toxin.</title>
        <authorList>
            <person name="Callol A."/>
            <person name="Pajuelo D."/>
            <person name="Ebbesson L."/>
            <person name="Teles M."/>
            <person name="MacKenzie S."/>
            <person name="Amaro C."/>
        </authorList>
    </citation>
    <scope>NUCLEOTIDE SEQUENCE</scope>
</reference>